<dbReference type="Proteomes" id="UP000322267">
    <property type="component" value="Unassembled WGS sequence"/>
</dbReference>
<comment type="similarity">
    <text evidence="9">Belongs to the methyl-accepting chemotaxis (MCP) protein family.</text>
</comment>
<dbReference type="InterPro" id="IPR033479">
    <property type="entry name" value="dCache_1"/>
</dbReference>
<dbReference type="PROSITE" id="PS50885">
    <property type="entry name" value="HAMP"/>
    <property type="match status" value="1"/>
</dbReference>
<dbReference type="InterPro" id="IPR003660">
    <property type="entry name" value="HAMP_dom"/>
</dbReference>
<dbReference type="SUPFAM" id="SSF103190">
    <property type="entry name" value="Sensory domain-like"/>
    <property type="match status" value="1"/>
</dbReference>
<evidence type="ECO:0000256" key="6">
    <source>
        <dbReference type="ARBA" id="ARBA00022989"/>
    </source>
</evidence>
<dbReference type="OrthoDB" id="9760371at2"/>
<evidence type="ECO:0000256" key="11">
    <source>
        <dbReference type="SAM" id="Phobius"/>
    </source>
</evidence>
<dbReference type="PROSITE" id="PS50111">
    <property type="entry name" value="CHEMOTAXIS_TRANSDUC_2"/>
    <property type="match status" value="1"/>
</dbReference>
<dbReference type="Pfam" id="PF00672">
    <property type="entry name" value="HAMP"/>
    <property type="match status" value="1"/>
</dbReference>
<dbReference type="Gene3D" id="3.30.450.20">
    <property type="entry name" value="PAS domain"/>
    <property type="match status" value="2"/>
</dbReference>
<feature type="transmembrane region" description="Helical" evidence="11">
    <location>
        <begin position="309"/>
        <end position="329"/>
    </location>
</feature>
<comment type="caution">
    <text evidence="14">The sequence shown here is derived from an EMBL/GenBank/DDBJ whole genome shotgun (WGS) entry which is preliminary data.</text>
</comment>
<accession>A0A5D4NW17</accession>
<gene>
    <name evidence="14" type="ORF">FZC78_07380</name>
</gene>
<evidence type="ECO:0000259" key="13">
    <source>
        <dbReference type="PROSITE" id="PS50885"/>
    </source>
</evidence>
<evidence type="ECO:0000256" key="5">
    <source>
        <dbReference type="ARBA" id="ARBA00022692"/>
    </source>
</evidence>
<dbReference type="Gene3D" id="1.10.8.500">
    <property type="entry name" value="HAMP domain in histidine kinase"/>
    <property type="match status" value="1"/>
</dbReference>
<keyword evidence="7 11" id="KW-0472">Membrane</keyword>
<evidence type="ECO:0000256" key="1">
    <source>
        <dbReference type="ARBA" id="ARBA00004651"/>
    </source>
</evidence>
<evidence type="ECO:0000256" key="3">
    <source>
        <dbReference type="ARBA" id="ARBA00022481"/>
    </source>
</evidence>
<reference evidence="14 15" key="1">
    <citation type="submission" date="2019-08" db="EMBL/GenBank/DDBJ databases">
        <title>Bacillus genomes from the desert of Cuatro Cienegas, Coahuila.</title>
        <authorList>
            <person name="Olmedo-Alvarez G."/>
        </authorList>
    </citation>
    <scope>NUCLEOTIDE SEQUENCE [LARGE SCALE GENOMIC DNA]</scope>
    <source>
        <strain evidence="14 15">CH34_1T</strain>
    </source>
</reference>
<evidence type="ECO:0000256" key="4">
    <source>
        <dbReference type="ARBA" id="ARBA00022500"/>
    </source>
</evidence>
<evidence type="ECO:0000313" key="15">
    <source>
        <dbReference type="Proteomes" id="UP000322267"/>
    </source>
</evidence>
<dbReference type="PANTHER" id="PTHR32089">
    <property type="entry name" value="METHYL-ACCEPTING CHEMOTAXIS PROTEIN MCPB"/>
    <property type="match status" value="1"/>
</dbReference>
<dbReference type="Gene3D" id="1.10.287.950">
    <property type="entry name" value="Methyl-accepting chemotaxis protein"/>
    <property type="match status" value="1"/>
</dbReference>
<evidence type="ECO:0000313" key="14">
    <source>
        <dbReference type="EMBL" id="TYS17674.1"/>
    </source>
</evidence>
<sequence length="687" mass="75331">MKKSKMSGLLNLKSLRLKMIIVFSVIFAIMLTGLSGFLYMKQSAEIKEDVRNDSKLVTEDLKYNVNIFLEKYESNIKMFGNEALIREYLKGKSSTSDNGKDSSSFQSQIDEENISKEFRSYIKENKDVTNVYVTSINQSFLIEPFVELPSDFNPQKAPWFKGAESDSEKVFWSDPYKDQTSGNFIVTVSKAVTEANSNKLLGVIAMDIKVEPLNELVGNINVNYNGYAFLFDQQAMAMVHPTEQGNNLMELSFIKDMYDSEHSAGRMDYVFNDQDRVLYYETLENTNWKVGTVYLYEDMLKEAADLRNLLLLLTVVMVVVMAVVTTLVAQSIAKPLVVLNEQVGKVADGDLTVEAESRSKDEIGQLTQNFSIMVKSMREILHSVQDSASNVKVSSESLSAISEETTASSEEVARAMNEIAKGSSSAAADAETGSHITLALSEQIEDVSKGASQLLTLSASATEASSQGVAQMNTLKEKADQSNKVIHSVESVVRNLTEKIKEIETVIHSITAISDQTNLLSLNASIEAARAGEHGKGFAVVAEEVRKLAEQSAQATEQVKNTIAGIQKESEQAVHEMSETKMIAGEQSVVVEATEQAFHTILAGIDEMVSAVHGISEKVTVMSSHKDEVVGAIQNISAGAQQSAASCEEVSASTEQQLQAFSALSESAETLSESSRSMLEMSKRFKV</sequence>
<keyword evidence="6 11" id="KW-1133">Transmembrane helix</keyword>
<proteinExistence type="inferred from homology"/>
<dbReference type="CDD" id="cd06225">
    <property type="entry name" value="HAMP"/>
    <property type="match status" value="1"/>
</dbReference>
<dbReference type="Pfam" id="PF02743">
    <property type="entry name" value="dCache_1"/>
    <property type="match status" value="1"/>
</dbReference>
<dbReference type="AlphaFoldDB" id="A0A5D4NW17"/>
<dbReference type="Pfam" id="PF00015">
    <property type="entry name" value="MCPsignal"/>
    <property type="match status" value="1"/>
</dbReference>
<name>A0A5D4NW17_9BACI</name>
<evidence type="ECO:0000256" key="10">
    <source>
        <dbReference type="PROSITE-ProRule" id="PRU00284"/>
    </source>
</evidence>
<evidence type="ECO:0000256" key="9">
    <source>
        <dbReference type="ARBA" id="ARBA00029447"/>
    </source>
</evidence>
<dbReference type="CDD" id="cd18773">
    <property type="entry name" value="PDC1_HK_sensor"/>
    <property type="match status" value="1"/>
</dbReference>
<organism evidence="14 15">
    <name type="scientific">Rossellomorea vietnamensis</name>
    <dbReference type="NCBI Taxonomy" id="218284"/>
    <lineage>
        <taxon>Bacteria</taxon>
        <taxon>Bacillati</taxon>
        <taxon>Bacillota</taxon>
        <taxon>Bacilli</taxon>
        <taxon>Bacillales</taxon>
        <taxon>Bacillaceae</taxon>
        <taxon>Rossellomorea</taxon>
    </lineage>
</organism>
<keyword evidence="8 10" id="KW-0807">Transducer</keyword>
<dbReference type="SUPFAM" id="SSF58104">
    <property type="entry name" value="Methyl-accepting chemotaxis protein (MCP) signaling domain"/>
    <property type="match status" value="1"/>
</dbReference>
<keyword evidence="2" id="KW-1003">Cell membrane</keyword>
<dbReference type="RefSeq" id="WP_148939008.1">
    <property type="nucleotide sequence ID" value="NZ_VTEI01000003.1"/>
</dbReference>
<feature type="transmembrane region" description="Helical" evidence="11">
    <location>
        <begin position="20"/>
        <end position="39"/>
    </location>
</feature>
<feature type="domain" description="Methyl-accepting transducer" evidence="12">
    <location>
        <begin position="401"/>
        <end position="658"/>
    </location>
</feature>
<feature type="domain" description="HAMP" evidence="13">
    <location>
        <begin position="330"/>
        <end position="382"/>
    </location>
</feature>
<keyword evidence="5 11" id="KW-0812">Transmembrane</keyword>
<evidence type="ECO:0000256" key="2">
    <source>
        <dbReference type="ARBA" id="ARBA00022475"/>
    </source>
</evidence>
<dbReference type="GO" id="GO:0007165">
    <property type="term" value="P:signal transduction"/>
    <property type="evidence" value="ECO:0007669"/>
    <property type="project" value="UniProtKB-KW"/>
</dbReference>
<dbReference type="GO" id="GO:0006935">
    <property type="term" value="P:chemotaxis"/>
    <property type="evidence" value="ECO:0007669"/>
    <property type="project" value="UniProtKB-KW"/>
</dbReference>
<comment type="subcellular location">
    <subcellularLocation>
        <location evidence="1">Cell membrane</location>
        <topology evidence="1">Multi-pass membrane protein</topology>
    </subcellularLocation>
</comment>
<evidence type="ECO:0000259" key="12">
    <source>
        <dbReference type="PROSITE" id="PS50111"/>
    </source>
</evidence>
<dbReference type="SMART" id="SM00283">
    <property type="entry name" value="MA"/>
    <property type="match status" value="1"/>
</dbReference>
<evidence type="ECO:0000256" key="7">
    <source>
        <dbReference type="ARBA" id="ARBA00023136"/>
    </source>
</evidence>
<dbReference type="SMART" id="SM00304">
    <property type="entry name" value="HAMP"/>
    <property type="match status" value="1"/>
</dbReference>
<protein>
    <submittedName>
        <fullName evidence="14">Methyl-accepting chemotaxis protein</fullName>
    </submittedName>
</protein>
<dbReference type="EMBL" id="VTEI01000003">
    <property type="protein sequence ID" value="TYS17674.1"/>
    <property type="molecule type" value="Genomic_DNA"/>
</dbReference>
<dbReference type="CDD" id="cd11386">
    <property type="entry name" value="MCP_signal"/>
    <property type="match status" value="1"/>
</dbReference>
<dbReference type="InterPro" id="IPR029151">
    <property type="entry name" value="Sensor-like_sf"/>
</dbReference>
<keyword evidence="3" id="KW-0488">Methylation</keyword>
<evidence type="ECO:0000256" key="8">
    <source>
        <dbReference type="ARBA" id="ARBA00023224"/>
    </source>
</evidence>
<dbReference type="GO" id="GO:0005886">
    <property type="term" value="C:plasma membrane"/>
    <property type="evidence" value="ECO:0007669"/>
    <property type="project" value="UniProtKB-SubCell"/>
</dbReference>
<dbReference type="InterPro" id="IPR004089">
    <property type="entry name" value="MCPsignal_dom"/>
</dbReference>
<keyword evidence="4" id="KW-0145">Chemotaxis</keyword>
<dbReference type="CDD" id="cd12912">
    <property type="entry name" value="PDC2_MCP_like"/>
    <property type="match status" value="1"/>
</dbReference>
<dbReference type="PANTHER" id="PTHR32089:SF114">
    <property type="entry name" value="METHYL-ACCEPTING CHEMOTAXIS PROTEIN MCPB"/>
    <property type="match status" value="1"/>
</dbReference>